<dbReference type="EMBL" id="JABZEC010000003">
    <property type="protein sequence ID" value="NVY96433.1"/>
    <property type="molecule type" value="Genomic_DNA"/>
</dbReference>
<name>A0A850R0I3_9LACO</name>
<comment type="caution">
    <text evidence="2">The sequence shown here is derived from an EMBL/GenBank/DDBJ whole genome shotgun (WGS) entry which is preliminary data.</text>
</comment>
<dbReference type="Gene3D" id="2.60.300.12">
    <property type="entry name" value="HesB-like domain"/>
    <property type="match status" value="1"/>
</dbReference>
<dbReference type="Pfam" id="PF01521">
    <property type="entry name" value="Fe-S_biosyn"/>
    <property type="match status" value="1"/>
</dbReference>
<dbReference type="SUPFAM" id="SSF89360">
    <property type="entry name" value="HesB-like domain"/>
    <property type="match status" value="1"/>
</dbReference>
<gene>
    <name evidence="2" type="ORF">HU830_04505</name>
</gene>
<evidence type="ECO:0000259" key="1">
    <source>
        <dbReference type="Pfam" id="PF01521"/>
    </source>
</evidence>
<dbReference type="AlphaFoldDB" id="A0A850R0I3"/>
<protein>
    <submittedName>
        <fullName evidence="2">Iron-sulfur cluster biosynthesis family protein</fullName>
    </submittedName>
</protein>
<accession>A0A850R0I3</accession>
<organism evidence="2 3">
    <name type="scientific">Bombilactobacillus apium</name>
    <dbReference type="NCBI Taxonomy" id="2675299"/>
    <lineage>
        <taxon>Bacteria</taxon>
        <taxon>Bacillati</taxon>
        <taxon>Bacillota</taxon>
        <taxon>Bacilli</taxon>
        <taxon>Lactobacillales</taxon>
        <taxon>Lactobacillaceae</taxon>
        <taxon>Bombilactobacillus</taxon>
    </lineage>
</organism>
<dbReference type="InterPro" id="IPR035903">
    <property type="entry name" value="HesB-like_dom_sf"/>
</dbReference>
<evidence type="ECO:0000313" key="3">
    <source>
        <dbReference type="Proteomes" id="UP000563523"/>
    </source>
</evidence>
<evidence type="ECO:0000313" key="2">
    <source>
        <dbReference type="EMBL" id="NVY96433.1"/>
    </source>
</evidence>
<sequence length="119" mass="13210">MVQINFQPEVVAKLEQKDLSKYHILLDLEDGTAFDERHALSCSFDVNFRLLLVPKEVSLPDFYLMVDSNLGPIGVKKNSQMYLDSNLKLTQKAGSSAIILQNDSGIIDSNVPVKIVSGE</sequence>
<keyword evidence="3" id="KW-1185">Reference proteome</keyword>
<reference evidence="2 3" key="1">
    <citation type="submission" date="2020-06" db="EMBL/GenBank/DDBJ databases">
        <authorList>
            <person name="Kang J."/>
        </authorList>
    </citation>
    <scope>NUCLEOTIDE SEQUENCE [LARGE SCALE GENOMIC DNA]</scope>
    <source>
        <strain evidence="2 3">DCY120</strain>
    </source>
</reference>
<dbReference type="RefSeq" id="WP_176942591.1">
    <property type="nucleotide sequence ID" value="NZ_JABZEC010000003.1"/>
</dbReference>
<dbReference type="Proteomes" id="UP000563523">
    <property type="component" value="Unassembled WGS sequence"/>
</dbReference>
<feature type="domain" description="Core" evidence="1">
    <location>
        <begin position="3"/>
        <end position="113"/>
    </location>
</feature>
<proteinExistence type="predicted"/>
<dbReference type="InterPro" id="IPR000361">
    <property type="entry name" value="ATAP_core_dom"/>
</dbReference>